<organism evidence="1 2">
    <name type="scientific">Streblomastix strix</name>
    <dbReference type="NCBI Taxonomy" id="222440"/>
    <lineage>
        <taxon>Eukaryota</taxon>
        <taxon>Metamonada</taxon>
        <taxon>Preaxostyla</taxon>
        <taxon>Oxymonadida</taxon>
        <taxon>Streblomastigidae</taxon>
        <taxon>Streblomastix</taxon>
    </lineage>
</organism>
<dbReference type="EMBL" id="SNRW01004632">
    <property type="protein sequence ID" value="KAA6386831.1"/>
    <property type="molecule type" value="Genomic_DNA"/>
</dbReference>
<accession>A0A5J4VVW9</accession>
<comment type="caution">
    <text evidence="1">The sequence shown here is derived from an EMBL/GenBank/DDBJ whole genome shotgun (WGS) entry which is preliminary data.</text>
</comment>
<proteinExistence type="predicted"/>
<dbReference type="Proteomes" id="UP000324800">
    <property type="component" value="Unassembled WGS sequence"/>
</dbReference>
<name>A0A5J4VVW9_9EUKA</name>
<evidence type="ECO:0000313" key="2">
    <source>
        <dbReference type="Proteomes" id="UP000324800"/>
    </source>
</evidence>
<dbReference type="OrthoDB" id="7699712at2759"/>
<reference evidence="1 2" key="1">
    <citation type="submission" date="2019-03" db="EMBL/GenBank/DDBJ databases">
        <title>Single cell metagenomics reveals metabolic interactions within the superorganism composed of flagellate Streblomastix strix and complex community of Bacteroidetes bacteria on its surface.</title>
        <authorList>
            <person name="Treitli S.C."/>
            <person name="Kolisko M."/>
            <person name="Husnik F."/>
            <person name="Keeling P."/>
            <person name="Hampl V."/>
        </authorList>
    </citation>
    <scope>NUCLEOTIDE SEQUENCE [LARGE SCALE GENOMIC DNA]</scope>
    <source>
        <strain evidence="1">ST1C</strain>
    </source>
</reference>
<gene>
    <name evidence="1" type="ORF">EZS28_017643</name>
</gene>
<evidence type="ECO:0000313" key="1">
    <source>
        <dbReference type="EMBL" id="KAA6386831.1"/>
    </source>
</evidence>
<dbReference type="AlphaFoldDB" id="A0A5J4VVW9"/>
<protein>
    <submittedName>
        <fullName evidence="1">Uncharacterized protein</fullName>
    </submittedName>
</protein>
<sequence length="221" mass="24844">MSCQSSTKLDLVQRENLNIQEESLLLDFKKQTIPSSHYCSQTLTTIIRQFEIQSPYNGPSIRHATMTKLRANGASVQEVNAFSRHIITSTVVDSFYYRSNIYNKSQLFIGIQLELKCVGSDITNNEVQVFIKLIYLFLFKISIEARSRSAGLLQQISTTLDAIACRVNAFTSAYVAPAALNRVNIAWRIVGPVQGDVIPALLIIAINWWLQYSELAGECFV</sequence>